<name>A0A7M5VAI6_9CNID</name>
<evidence type="ECO:0000256" key="1">
    <source>
        <dbReference type="SAM" id="MobiDB-lite"/>
    </source>
</evidence>
<keyword evidence="5" id="KW-1185">Reference proteome</keyword>
<keyword evidence="2" id="KW-0472">Membrane</keyword>
<evidence type="ECO:0000256" key="3">
    <source>
        <dbReference type="SAM" id="SignalP"/>
    </source>
</evidence>
<dbReference type="PRINTS" id="PR01409">
    <property type="entry name" value="TCELLCD5"/>
</dbReference>
<feature type="compositionally biased region" description="Low complexity" evidence="1">
    <location>
        <begin position="533"/>
        <end position="545"/>
    </location>
</feature>
<sequence>FFTQRKMFQNHQRDIVCLFLLLQCITFASPYNVDRKKTGDVTVGVPTCDGGTRVAQNDSTRSHECVKEMSNPVTGCDFWIDGSRNFGAIDQSDIDLQTQWKIAPQSNVFPFCRSDRRAAVGYVELQDYPNSFKAPIWNERYGRVIKETLKLSVKNDSVTLEAQRLFPGHLFKIFVDCIDEQNVRYRESKNCVLFKYVGENRYPIIESTLGVIPTTQPPPTNPATTTAATTPSPSTKPTTTTPKPEPSHKVERNENGDSIPGAAACDGTYVTRNDSTRSHECLKQMNDPITGCDYFINGSRAFGTIDQSDIDLQTQWKIAPQRSLFPFCLSGRRAVVGYVELQDYPNSLNAPIWNEKYGRVIKETLNFTTGNMSMTLEAQKLFPGHLIKIFVDCIDEQNVRYRDEKSCVLFKYVGENTYPIIASSLGVIPTTTVSPTPTPKPTPKADALKSEDDTDWLLIGILIGILLLIILILLIVCLICKRRKDKKRQEKVSKAETKAIEQNVSYRDNPTFMVLDVNDKPHNNGGHAPPESPTGKIPTKGTGTIDSPDGSKITSSAYLFMAGKEPEIKAVPPSNNDNSSKKHYDPVKLNIDMKHKSETDDNASYNVI</sequence>
<dbReference type="AlphaFoldDB" id="A0A7M5VAI6"/>
<evidence type="ECO:0000313" key="4">
    <source>
        <dbReference type="EnsemblMetazoa" id="CLYHEMP010459.1"/>
    </source>
</evidence>
<dbReference type="OrthoDB" id="10682186at2759"/>
<protein>
    <submittedName>
        <fullName evidence="4">Uncharacterized protein</fullName>
    </submittedName>
</protein>
<keyword evidence="2" id="KW-0812">Transmembrane</keyword>
<keyword evidence="2" id="KW-1133">Transmembrane helix</keyword>
<dbReference type="GO" id="GO:0016020">
    <property type="term" value="C:membrane"/>
    <property type="evidence" value="ECO:0007669"/>
    <property type="project" value="InterPro"/>
</dbReference>
<feature type="compositionally biased region" description="Low complexity" evidence="1">
    <location>
        <begin position="222"/>
        <end position="242"/>
    </location>
</feature>
<feature type="chain" id="PRO_5029461103" evidence="3">
    <location>
        <begin position="31"/>
        <end position="608"/>
    </location>
</feature>
<feature type="region of interest" description="Disordered" evidence="1">
    <location>
        <begin position="211"/>
        <end position="267"/>
    </location>
</feature>
<feature type="transmembrane region" description="Helical" evidence="2">
    <location>
        <begin position="456"/>
        <end position="480"/>
    </location>
</feature>
<evidence type="ECO:0000313" key="5">
    <source>
        <dbReference type="Proteomes" id="UP000594262"/>
    </source>
</evidence>
<evidence type="ECO:0000256" key="2">
    <source>
        <dbReference type="SAM" id="Phobius"/>
    </source>
</evidence>
<organism evidence="4 5">
    <name type="scientific">Clytia hemisphaerica</name>
    <dbReference type="NCBI Taxonomy" id="252671"/>
    <lineage>
        <taxon>Eukaryota</taxon>
        <taxon>Metazoa</taxon>
        <taxon>Cnidaria</taxon>
        <taxon>Hydrozoa</taxon>
        <taxon>Hydroidolina</taxon>
        <taxon>Leptothecata</taxon>
        <taxon>Obeliida</taxon>
        <taxon>Clytiidae</taxon>
        <taxon>Clytia</taxon>
    </lineage>
</organism>
<keyword evidence="3" id="KW-0732">Signal</keyword>
<feature type="compositionally biased region" description="Basic and acidic residues" evidence="1">
    <location>
        <begin position="245"/>
        <end position="255"/>
    </location>
</feature>
<dbReference type="Proteomes" id="UP000594262">
    <property type="component" value="Unplaced"/>
</dbReference>
<dbReference type="InterPro" id="IPR003566">
    <property type="entry name" value="Tcell_CD5"/>
</dbReference>
<feature type="region of interest" description="Disordered" evidence="1">
    <location>
        <begin position="520"/>
        <end position="552"/>
    </location>
</feature>
<reference evidence="4" key="1">
    <citation type="submission" date="2021-01" db="UniProtKB">
        <authorList>
            <consortium name="EnsemblMetazoa"/>
        </authorList>
    </citation>
    <scope>IDENTIFICATION</scope>
</reference>
<dbReference type="EnsemblMetazoa" id="CLYHEMT010459.1">
    <property type="protein sequence ID" value="CLYHEMP010459.1"/>
    <property type="gene ID" value="CLYHEMG010459"/>
</dbReference>
<feature type="signal peptide" evidence="3">
    <location>
        <begin position="1"/>
        <end position="30"/>
    </location>
</feature>
<accession>A0A7M5VAI6</accession>
<proteinExistence type="predicted"/>